<dbReference type="InterPro" id="IPR013216">
    <property type="entry name" value="Methyltransf_11"/>
</dbReference>
<dbReference type="EMBL" id="UGSC01000001">
    <property type="protein sequence ID" value="SUA66701.1"/>
    <property type="molecule type" value="Genomic_DNA"/>
</dbReference>
<gene>
    <name evidence="1" type="ORF">NCTC10343_01059</name>
</gene>
<sequence>MKYTEDREFLQLLDHHKQSFSGWDFSFISDTGRVASEPLDWSYASKALALMHASKAMLDMGTGGGEFLSQLRPFPEIICATEAYAPNVPIAKQRLEPLGVRVMAIHDDDSLPFDDAGFDLVLNKHESFSPAEVHRILRSGGTFLTQQAGGLDCAGLNARLGAPDYVYADWTLPQAIAGLKSNGFEIVEQREQFPIQRFYDIGAIVYYLKVIEWQIADFQPEKYIEQLYSLYLDIKRDGYWDVKQHRFLIHARAI</sequence>
<keyword evidence="1" id="KW-0808">Transferase</keyword>
<dbReference type="Pfam" id="PF08241">
    <property type="entry name" value="Methyltransf_11"/>
    <property type="match status" value="1"/>
</dbReference>
<dbReference type="RefSeq" id="WP_016821393.1">
    <property type="nucleotide sequence ID" value="NZ_CP009909.1"/>
</dbReference>
<dbReference type="InterPro" id="IPR052939">
    <property type="entry name" value="23S_rRNA_MeTrnsfrase_RlmA"/>
</dbReference>
<dbReference type="GO" id="GO:0008757">
    <property type="term" value="F:S-adenosylmethionine-dependent methyltransferase activity"/>
    <property type="evidence" value="ECO:0007669"/>
    <property type="project" value="InterPro"/>
</dbReference>
<reference evidence="1 2" key="1">
    <citation type="submission" date="2018-06" db="EMBL/GenBank/DDBJ databases">
        <authorList>
            <consortium name="Pathogen Informatics"/>
            <person name="Doyle S."/>
        </authorList>
    </citation>
    <scope>NUCLEOTIDE SEQUENCE [LARGE SCALE GENOMIC DNA]</scope>
    <source>
        <strain evidence="1 2">NCTC10343</strain>
    </source>
</reference>
<evidence type="ECO:0000313" key="2">
    <source>
        <dbReference type="Proteomes" id="UP000254400"/>
    </source>
</evidence>
<dbReference type="GeneID" id="93349863"/>
<organism evidence="1 2">
    <name type="scientific">Paenibacillus polymyxa</name>
    <name type="common">Bacillus polymyxa</name>
    <dbReference type="NCBI Taxonomy" id="1406"/>
    <lineage>
        <taxon>Bacteria</taxon>
        <taxon>Bacillati</taxon>
        <taxon>Bacillota</taxon>
        <taxon>Bacilli</taxon>
        <taxon>Bacillales</taxon>
        <taxon>Paenibacillaceae</taxon>
        <taxon>Paenibacillus</taxon>
    </lineage>
</organism>
<evidence type="ECO:0000313" key="1">
    <source>
        <dbReference type="EMBL" id="SUA66701.1"/>
    </source>
</evidence>
<name>A0A0F0GBP9_PAEPO</name>
<dbReference type="SUPFAM" id="SSF53335">
    <property type="entry name" value="S-adenosyl-L-methionine-dependent methyltransferases"/>
    <property type="match status" value="1"/>
</dbReference>
<keyword evidence="1" id="KW-0489">Methyltransferase</keyword>
<dbReference type="Gene3D" id="3.40.50.150">
    <property type="entry name" value="Vaccinia Virus protein VP39"/>
    <property type="match status" value="1"/>
</dbReference>
<proteinExistence type="predicted"/>
<dbReference type="PANTHER" id="PTHR43460:SF1">
    <property type="entry name" value="METHYLTRANSFERASE TYPE 11 DOMAIN-CONTAINING PROTEIN"/>
    <property type="match status" value="1"/>
</dbReference>
<accession>A0A0F0GBP9</accession>
<dbReference type="InterPro" id="IPR029063">
    <property type="entry name" value="SAM-dependent_MTases_sf"/>
</dbReference>
<dbReference type="Proteomes" id="UP000254400">
    <property type="component" value="Unassembled WGS sequence"/>
</dbReference>
<dbReference type="GO" id="GO:0032259">
    <property type="term" value="P:methylation"/>
    <property type="evidence" value="ECO:0007669"/>
    <property type="project" value="UniProtKB-KW"/>
</dbReference>
<protein>
    <submittedName>
        <fullName evidence="1">SAM-dependent methyltransferase</fullName>
    </submittedName>
</protein>
<dbReference type="AlphaFoldDB" id="A0A0F0GBP9"/>
<dbReference type="PANTHER" id="PTHR43460">
    <property type="entry name" value="METHYLTRANSFERASE"/>
    <property type="match status" value="1"/>
</dbReference>